<evidence type="ECO:0000313" key="4">
    <source>
        <dbReference type="Proteomes" id="UP000479710"/>
    </source>
</evidence>
<dbReference type="Gene3D" id="3.40.33.10">
    <property type="entry name" value="CAP"/>
    <property type="match status" value="1"/>
</dbReference>
<dbReference type="SMART" id="SM00198">
    <property type="entry name" value="SCP"/>
    <property type="match status" value="1"/>
</dbReference>
<dbReference type="InterPro" id="IPR018244">
    <property type="entry name" value="Allrgn_V5/Tpx1_CS"/>
</dbReference>
<evidence type="ECO:0000313" key="3">
    <source>
        <dbReference type="EMBL" id="KAF0927877.1"/>
    </source>
</evidence>
<reference evidence="3 4" key="1">
    <citation type="submission" date="2019-11" db="EMBL/GenBank/DDBJ databases">
        <title>Whole genome sequence of Oryza granulata.</title>
        <authorList>
            <person name="Li W."/>
        </authorList>
    </citation>
    <scope>NUCLEOTIDE SEQUENCE [LARGE SCALE GENOMIC DNA]</scope>
    <source>
        <strain evidence="4">cv. Menghai</strain>
        <tissue evidence="3">Leaf</tissue>
    </source>
</reference>
<feature type="domain" description="SCP" evidence="2">
    <location>
        <begin position="71"/>
        <end position="200"/>
    </location>
</feature>
<dbReference type="GO" id="GO:0005576">
    <property type="term" value="C:extracellular region"/>
    <property type="evidence" value="ECO:0007669"/>
    <property type="project" value="InterPro"/>
</dbReference>
<dbReference type="CDD" id="cd05381">
    <property type="entry name" value="CAP_PR-1"/>
    <property type="match status" value="1"/>
</dbReference>
<accession>A0A6G1ETD2</accession>
<evidence type="ECO:0000259" key="2">
    <source>
        <dbReference type="SMART" id="SM00198"/>
    </source>
</evidence>
<dbReference type="InterPro" id="IPR001283">
    <property type="entry name" value="CRISP-related"/>
</dbReference>
<dbReference type="SUPFAM" id="SSF55797">
    <property type="entry name" value="PR-1-like"/>
    <property type="match status" value="1"/>
</dbReference>
<feature type="signal peptide" evidence="1">
    <location>
        <begin position="1"/>
        <end position="31"/>
    </location>
</feature>
<evidence type="ECO:0000256" key="1">
    <source>
        <dbReference type="SAM" id="SignalP"/>
    </source>
</evidence>
<dbReference type="Proteomes" id="UP000479710">
    <property type="component" value="Unassembled WGS sequence"/>
</dbReference>
<dbReference type="FunFam" id="3.40.33.10:FF:000004">
    <property type="entry name" value="CAP, cysteine-rich secretory protein, antigen 5"/>
    <property type="match status" value="1"/>
</dbReference>
<sequence length="205" mass="22570">MAAGPSPLVVVVVVVFVLSAATLELIRPAASFSISIGIGNQHQQDEEDAPAAAEGHSFTGGRGTYKYMAHEFLEAHNRVRARYGMQPLRWNNKLARYARRWSAARRFDCVLMHSPESPYGENVFWGTGWDWRAGDAVSSWASEAASYDWRAQTCHAGQMCGHFTQLVWNDTELVGCGRAECVAGGVFITCSYDPPGNWQGEVPLT</sequence>
<dbReference type="InterPro" id="IPR014044">
    <property type="entry name" value="CAP_dom"/>
</dbReference>
<organism evidence="3 4">
    <name type="scientific">Oryza meyeriana var. granulata</name>
    <dbReference type="NCBI Taxonomy" id="110450"/>
    <lineage>
        <taxon>Eukaryota</taxon>
        <taxon>Viridiplantae</taxon>
        <taxon>Streptophyta</taxon>
        <taxon>Embryophyta</taxon>
        <taxon>Tracheophyta</taxon>
        <taxon>Spermatophyta</taxon>
        <taxon>Magnoliopsida</taxon>
        <taxon>Liliopsida</taxon>
        <taxon>Poales</taxon>
        <taxon>Poaceae</taxon>
        <taxon>BOP clade</taxon>
        <taxon>Oryzoideae</taxon>
        <taxon>Oryzeae</taxon>
        <taxon>Oryzinae</taxon>
        <taxon>Oryza</taxon>
        <taxon>Oryza meyeriana</taxon>
    </lineage>
</organism>
<dbReference type="PROSITE" id="PS01009">
    <property type="entry name" value="CRISP_1"/>
    <property type="match status" value="1"/>
</dbReference>
<dbReference type="InterPro" id="IPR035940">
    <property type="entry name" value="CAP_sf"/>
</dbReference>
<proteinExistence type="predicted"/>
<dbReference type="PANTHER" id="PTHR10334">
    <property type="entry name" value="CYSTEINE-RICH SECRETORY PROTEIN-RELATED"/>
    <property type="match status" value="1"/>
</dbReference>
<name>A0A6G1ETD2_9ORYZ</name>
<keyword evidence="4" id="KW-1185">Reference proteome</keyword>
<dbReference type="EMBL" id="SPHZ02000003">
    <property type="protein sequence ID" value="KAF0927877.1"/>
    <property type="molecule type" value="Genomic_DNA"/>
</dbReference>
<dbReference type="AlphaFoldDB" id="A0A6G1ETD2"/>
<keyword evidence="1" id="KW-0732">Signal</keyword>
<dbReference type="PRINTS" id="PR00837">
    <property type="entry name" value="V5TPXLIKE"/>
</dbReference>
<comment type="caution">
    <text evidence="3">The sequence shown here is derived from an EMBL/GenBank/DDBJ whole genome shotgun (WGS) entry which is preliminary data.</text>
</comment>
<protein>
    <recommendedName>
        <fullName evidence="2">SCP domain-containing protein</fullName>
    </recommendedName>
</protein>
<dbReference type="OrthoDB" id="337038at2759"/>
<feature type="chain" id="PRO_5026352316" description="SCP domain-containing protein" evidence="1">
    <location>
        <begin position="32"/>
        <end position="205"/>
    </location>
</feature>
<gene>
    <name evidence="3" type="ORF">E2562_036798</name>
</gene>
<dbReference type="Pfam" id="PF00188">
    <property type="entry name" value="CAP"/>
    <property type="match status" value="1"/>
</dbReference>
<dbReference type="PROSITE" id="PS01010">
    <property type="entry name" value="CRISP_2"/>
    <property type="match status" value="1"/>
</dbReference>